<feature type="domain" description="Methyltransferase" evidence="3">
    <location>
        <begin position="215"/>
        <end position="311"/>
    </location>
</feature>
<accession>A0ABX0TYI3</accession>
<dbReference type="InterPro" id="IPR029063">
    <property type="entry name" value="SAM-dependent_MTases_sf"/>
</dbReference>
<dbReference type="RefSeq" id="WP_243843497.1">
    <property type="nucleotide sequence ID" value="NZ_JAAOZC010000011.1"/>
</dbReference>
<dbReference type="GO" id="GO:0008168">
    <property type="term" value="F:methyltransferase activity"/>
    <property type="evidence" value="ECO:0007669"/>
    <property type="project" value="UniProtKB-KW"/>
</dbReference>
<evidence type="ECO:0000313" key="5">
    <source>
        <dbReference type="Proteomes" id="UP000727456"/>
    </source>
</evidence>
<dbReference type="CDD" id="cd02440">
    <property type="entry name" value="AdoMet_MTases"/>
    <property type="match status" value="1"/>
</dbReference>
<evidence type="ECO:0000259" key="3">
    <source>
        <dbReference type="Pfam" id="PF13649"/>
    </source>
</evidence>
<evidence type="ECO:0000256" key="2">
    <source>
        <dbReference type="ARBA" id="ARBA00022679"/>
    </source>
</evidence>
<keyword evidence="2" id="KW-0808">Transferase</keyword>
<gene>
    <name evidence="4" type="ORF">FHS31_003102</name>
</gene>
<comment type="caution">
    <text evidence="4">The sequence shown here is derived from an EMBL/GenBank/DDBJ whole genome shotgun (WGS) entry which is preliminary data.</text>
</comment>
<organism evidence="4 5">
    <name type="scientific">Sphingomonas vulcanisoli</name>
    <dbReference type="NCBI Taxonomy" id="1658060"/>
    <lineage>
        <taxon>Bacteria</taxon>
        <taxon>Pseudomonadati</taxon>
        <taxon>Pseudomonadota</taxon>
        <taxon>Alphaproteobacteria</taxon>
        <taxon>Sphingomonadales</taxon>
        <taxon>Sphingomonadaceae</taxon>
        <taxon>Sphingomonas</taxon>
    </lineage>
</organism>
<reference evidence="4 5" key="1">
    <citation type="submission" date="2020-03" db="EMBL/GenBank/DDBJ databases">
        <title>Genomic Encyclopedia of Type Strains, Phase III (KMG-III): the genomes of soil and plant-associated and newly described type strains.</title>
        <authorList>
            <person name="Whitman W."/>
        </authorList>
    </citation>
    <scope>NUCLEOTIDE SEQUENCE [LARGE SCALE GENOMIC DNA]</scope>
    <source>
        <strain evidence="4 5">CECT 8804</strain>
    </source>
</reference>
<proteinExistence type="predicted"/>
<dbReference type="PANTHER" id="PTHR43861">
    <property type="entry name" value="TRANS-ACONITATE 2-METHYLTRANSFERASE-RELATED"/>
    <property type="match status" value="1"/>
</dbReference>
<dbReference type="Gene3D" id="3.40.50.150">
    <property type="entry name" value="Vaccinia Virus protein VP39"/>
    <property type="match status" value="1"/>
</dbReference>
<keyword evidence="1 4" id="KW-0489">Methyltransferase</keyword>
<protein>
    <submittedName>
        <fullName evidence="4">SAM-dependent methyltransferase</fullName>
    </submittedName>
</protein>
<name>A0ABX0TYI3_9SPHN</name>
<sequence length="424" mass="46819">MITGHHPASVSGVDAMLNTFQQQLHAMLPTPTHDEASRQEFTKSFKGFIQGKLLPGLGPVFGGRVAPAFERDHGRAPADRRDIRAGMVKDLYFQHYAAANRISQELLWETTNISVDRELPELIDKAAELSAKSRATLDIPEGFEVPRYISALDIHCMPGGYANEVAPNDIAAGALYDRGVYLYAMGYMGPQNDDMGRSVCNYVKRKLKGFSPRRILDMGCTVGHSTLPFKELFPEAEVWGIDVAAPQVRYAHARAAALGLDVNFAQDNAEHTRFPDGHFDLIVSHILLHETSGKAMPKVFEECYRLLAPGGYMIHADLPPFNLMDPFTQFILDNETWYNNEPFWGAMRDMDQIELAAKAGFDRGEVRFDTAPMAVMEFAAAAEGYSQEASEAVADREFTAGEYAPGGGWEVLIAQKPLAQAKAA</sequence>
<dbReference type="EMBL" id="JAAOZC010000011">
    <property type="protein sequence ID" value="NIJ09470.1"/>
    <property type="molecule type" value="Genomic_DNA"/>
</dbReference>
<dbReference type="Proteomes" id="UP000727456">
    <property type="component" value="Unassembled WGS sequence"/>
</dbReference>
<dbReference type="InterPro" id="IPR041698">
    <property type="entry name" value="Methyltransf_25"/>
</dbReference>
<dbReference type="PANTHER" id="PTHR43861:SF1">
    <property type="entry name" value="TRANS-ACONITATE 2-METHYLTRANSFERASE"/>
    <property type="match status" value="1"/>
</dbReference>
<dbReference type="GO" id="GO:0032259">
    <property type="term" value="P:methylation"/>
    <property type="evidence" value="ECO:0007669"/>
    <property type="project" value="UniProtKB-KW"/>
</dbReference>
<dbReference type="Pfam" id="PF13649">
    <property type="entry name" value="Methyltransf_25"/>
    <property type="match status" value="1"/>
</dbReference>
<keyword evidence="5" id="KW-1185">Reference proteome</keyword>
<evidence type="ECO:0000256" key="1">
    <source>
        <dbReference type="ARBA" id="ARBA00022603"/>
    </source>
</evidence>
<dbReference type="SUPFAM" id="SSF53335">
    <property type="entry name" value="S-adenosyl-L-methionine-dependent methyltransferases"/>
    <property type="match status" value="1"/>
</dbReference>
<evidence type="ECO:0000313" key="4">
    <source>
        <dbReference type="EMBL" id="NIJ09470.1"/>
    </source>
</evidence>